<dbReference type="InterPro" id="IPR001296">
    <property type="entry name" value="Glyco_trans_1"/>
</dbReference>
<evidence type="ECO:0000313" key="2">
    <source>
        <dbReference type="EMBL" id="MDR9894330.1"/>
    </source>
</evidence>
<sequence>MKHFIVIQIGARRNYLVPHILDKAGLLEAFYTDICANTGLGAILDRICPKPLRRGSLNQLLNRRVPPNLEEKVFTYDWLALKYLIKQKLTGYNLIKQYQALCTFNQEFGQATIRKGLGRATHIFSMFGEGISLLEFAKQQGIKIVTDIYISPSTHSIVQAEREKFPDLEPVIPPEIIQKDHSSFARLCEVTDIFLVPSQFVEKGLKEFGVTKDKCRLVPYAVNDFWLQLKNHPIKGRILFVGTAELRKGIHILGMASQKLSHNNYEFRVAGNVADSVRHHKLTQHLTFLDRVPRFEIHQEYTLADIFVLPSLAEGSAEVTYQALASGLPVITTEAAGSVIRDGIDGFIVPEGDSETLAKRIEELIENRKLRNRMSIAARERAREYTSEKYSERLLAAINTL</sequence>
<comment type="caution">
    <text evidence="2">The sequence shown here is derived from an EMBL/GenBank/DDBJ whole genome shotgun (WGS) entry which is preliminary data.</text>
</comment>
<dbReference type="PANTHER" id="PTHR45947:SF3">
    <property type="entry name" value="SULFOQUINOVOSYL TRANSFERASE SQD2"/>
    <property type="match status" value="1"/>
</dbReference>
<gene>
    <name evidence="2" type="ORF">G7B40_007055</name>
</gene>
<name>A0AAP5I8B1_9CYAN</name>
<dbReference type="Proteomes" id="UP000667802">
    <property type="component" value="Unassembled WGS sequence"/>
</dbReference>
<organism evidence="2 3">
    <name type="scientific">Aetokthonos hydrillicola Thurmond2011</name>
    <dbReference type="NCBI Taxonomy" id="2712845"/>
    <lineage>
        <taxon>Bacteria</taxon>
        <taxon>Bacillati</taxon>
        <taxon>Cyanobacteriota</taxon>
        <taxon>Cyanophyceae</taxon>
        <taxon>Nostocales</taxon>
        <taxon>Hapalosiphonaceae</taxon>
        <taxon>Aetokthonos</taxon>
    </lineage>
</organism>
<dbReference type="EMBL" id="JAALHA020000002">
    <property type="protein sequence ID" value="MDR9894330.1"/>
    <property type="molecule type" value="Genomic_DNA"/>
</dbReference>
<dbReference type="GO" id="GO:0016757">
    <property type="term" value="F:glycosyltransferase activity"/>
    <property type="evidence" value="ECO:0007669"/>
    <property type="project" value="InterPro"/>
</dbReference>
<evidence type="ECO:0000313" key="3">
    <source>
        <dbReference type="Proteomes" id="UP000667802"/>
    </source>
</evidence>
<dbReference type="PANTHER" id="PTHR45947">
    <property type="entry name" value="SULFOQUINOVOSYL TRANSFERASE SQD2"/>
    <property type="match status" value="1"/>
</dbReference>
<dbReference type="CDD" id="cd03801">
    <property type="entry name" value="GT4_PimA-like"/>
    <property type="match status" value="1"/>
</dbReference>
<dbReference type="Gene3D" id="3.40.50.2000">
    <property type="entry name" value="Glycogen Phosphorylase B"/>
    <property type="match status" value="2"/>
</dbReference>
<keyword evidence="3" id="KW-1185">Reference proteome</keyword>
<dbReference type="AlphaFoldDB" id="A0AAP5I8B1"/>
<feature type="domain" description="Glycosyl transferase family 1" evidence="1">
    <location>
        <begin position="237"/>
        <end position="381"/>
    </location>
</feature>
<dbReference type="InterPro" id="IPR050194">
    <property type="entry name" value="Glycosyltransferase_grp1"/>
</dbReference>
<proteinExistence type="predicted"/>
<dbReference type="SUPFAM" id="SSF53756">
    <property type="entry name" value="UDP-Glycosyltransferase/glycogen phosphorylase"/>
    <property type="match status" value="1"/>
</dbReference>
<evidence type="ECO:0000259" key="1">
    <source>
        <dbReference type="Pfam" id="PF00534"/>
    </source>
</evidence>
<reference evidence="3" key="1">
    <citation type="journal article" date="2021" name="Science">
        <title>Hunting the eagle killer: A cyanobacterial neurotoxin causes vacuolar myelinopathy.</title>
        <authorList>
            <person name="Breinlinger S."/>
            <person name="Phillips T.J."/>
            <person name="Haram B.N."/>
            <person name="Mares J."/>
            <person name="Martinez Yerena J.A."/>
            <person name="Hrouzek P."/>
            <person name="Sobotka R."/>
            <person name="Henderson W.M."/>
            <person name="Schmieder P."/>
            <person name="Williams S.M."/>
            <person name="Lauderdale J.D."/>
            <person name="Wilde H.D."/>
            <person name="Gerrin W."/>
            <person name="Kust A."/>
            <person name="Washington J.W."/>
            <person name="Wagner C."/>
            <person name="Geier B."/>
            <person name="Liebeke M."/>
            <person name="Enke H."/>
            <person name="Niedermeyer T.H.J."/>
            <person name="Wilde S.B."/>
        </authorList>
    </citation>
    <scope>NUCLEOTIDE SEQUENCE [LARGE SCALE GENOMIC DNA]</scope>
    <source>
        <strain evidence="3">Thurmond2011</strain>
    </source>
</reference>
<dbReference type="Pfam" id="PF00534">
    <property type="entry name" value="Glycos_transf_1"/>
    <property type="match status" value="1"/>
</dbReference>
<dbReference type="RefSeq" id="WP_208344635.1">
    <property type="nucleotide sequence ID" value="NZ_CAWQFN010000523.1"/>
</dbReference>
<accession>A0AAP5I8B1</accession>
<protein>
    <submittedName>
        <fullName evidence="2">Glycosyltransferase family 4 protein</fullName>
    </submittedName>
</protein>